<dbReference type="InterPro" id="IPR045621">
    <property type="entry name" value="BPD_transp_1_N"/>
</dbReference>
<feature type="transmembrane region" description="Helical" evidence="7">
    <location>
        <begin position="293"/>
        <end position="313"/>
    </location>
</feature>
<proteinExistence type="inferred from homology"/>
<evidence type="ECO:0000313" key="9">
    <source>
        <dbReference type="EMBL" id="THF84563.1"/>
    </source>
</evidence>
<keyword evidence="5 7" id="KW-1133">Transmembrane helix</keyword>
<dbReference type="PROSITE" id="PS50928">
    <property type="entry name" value="ABC_TM1"/>
    <property type="match status" value="1"/>
</dbReference>
<keyword evidence="10" id="KW-1185">Reference proteome</keyword>
<feature type="transmembrane region" description="Helical" evidence="7">
    <location>
        <begin position="187"/>
        <end position="205"/>
    </location>
</feature>
<comment type="subcellular location">
    <subcellularLocation>
        <location evidence="1 7">Cell membrane</location>
        <topology evidence="1 7">Multi-pass membrane protein</topology>
    </subcellularLocation>
</comment>
<feature type="domain" description="ABC transmembrane type-1" evidence="8">
    <location>
        <begin position="95"/>
        <end position="306"/>
    </location>
</feature>
<dbReference type="CDD" id="cd06261">
    <property type="entry name" value="TM_PBP2"/>
    <property type="match status" value="1"/>
</dbReference>
<evidence type="ECO:0000256" key="5">
    <source>
        <dbReference type="ARBA" id="ARBA00022989"/>
    </source>
</evidence>
<dbReference type="InterPro" id="IPR035906">
    <property type="entry name" value="MetI-like_sf"/>
</dbReference>
<feature type="transmembrane region" description="Helical" evidence="7">
    <location>
        <begin position="97"/>
        <end position="118"/>
    </location>
</feature>
<dbReference type="InterPro" id="IPR000515">
    <property type="entry name" value="MetI-like"/>
</dbReference>
<feature type="transmembrane region" description="Helical" evidence="7">
    <location>
        <begin position="130"/>
        <end position="156"/>
    </location>
</feature>
<gene>
    <name evidence="9" type="ORF">E6C55_00845</name>
</gene>
<keyword evidence="4 7" id="KW-0812">Transmembrane</keyword>
<protein>
    <submittedName>
        <fullName evidence="9">ABC transporter permease</fullName>
    </submittedName>
</protein>
<keyword evidence="3" id="KW-1003">Cell membrane</keyword>
<dbReference type="EMBL" id="SSOB01000001">
    <property type="protein sequence ID" value="THF84563.1"/>
    <property type="molecule type" value="Genomic_DNA"/>
</dbReference>
<keyword evidence="6 7" id="KW-0472">Membrane</keyword>
<evidence type="ECO:0000256" key="7">
    <source>
        <dbReference type="RuleBase" id="RU363032"/>
    </source>
</evidence>
<dbReference type="GO" id="GO:0055085">
    <property type="term" value="P:transmembrane transport"/>
    <property type="evidence" value="ECO:0007669"/>
    <property type="project" value="InterPro"/>
</dbReference>
<comment type="caution">
    <text evidence="9">The sequence shown here is derived from an EMBL/GenBank/DDBJ whole genome shotgun (WGS) entry which is preliminary data.</text>
</comment>
<dbReference type="SUPFAM" id="SSF161098">
    <property type="entry name" value="MetI-like"/>
    <property type="match status" value="1"/>
</dbReference>
<dbReference type="AlphaFoldDB" id="A0A4S4CAV2"/>
<evidence type="ECO:0000313" key="10">
    <source>
        <dbReference type="Proteomes" id="UP000310636"/>
    </source>
</evidence>
<evidence type="ECO:0000256" key="3">
    <source>
        <dbReference type="ARBA" id="ARBA00022475"/>
    </source>
</evidence>
<sequence length="321" mass="35510">MQRYIVKRLLTTLPLLVGITLLTFLIMQITPGNPMQTMIDPRISTADLARAQENMGLNDPMIVQYFRWLGEIVSGNLGYTIKTGQSVAQMILDRLPATLLLTVTAFVFSFVVGVPLGVYSATRKYTKRDYGLTVFSFIGISVPSFFFGVALIYLFAVKLNWFPTSGLATINLQGSGWDILVDKAKHLVLPALVMALPNLAVIMRFTRSSMIEVLTNDYIRTAKAKGLSERAVKYRHALRNAIIPVITLFGLSIPTLFGGAYITETIFNWPGMGSLGIQSITSREYPVIMGLNLFTSLLVLFGNLIADILYAVADPKIRLSK</sequence>
<comment type="similarity">
    <text evidence="7">Belongs to the binding-protein-dependent transport system permease family.</text>
</comment>
<dbReference type="PANTHER" id="PTHR43163:SF6">
    <property type="entry name" value="DIPEPTIDE TRANSPORT SYSTEM PERMEASE PROTEIN DPPB-RELATED"/>
    <property type="match status" value="1"/>
</dbReference>
<dbReference type="Proteomes" id="UP000310636">
    <property type="component" value="Unassembled WGS sequence"/>
</dbReference>
<dbReference type="RefSeq" id="WP_136367878.1">
    <property type="nucleotide sequence ID" value="NZ_SSOB01000001.1"/>
</dbReference>
<dbReference type="GO" id="GO:0005886">
    <property type="term" value="C:plasma membrane"/>
    <property type="evidence" value="ECO:0007669"/>
    <property type="project" value="UniProtKB-SubCell"/>
</dbReference>
<dbReference type="Pfam" id="PF00528">
    <property type="entry name" value="BPD_transp_1"/>
    <property type="match status" value="1"/>
</dbReference>
<evidence type="ECO:0000259" key="8">
    <source>
        <dbReference type="PROSITE" id="PS50928"/>
    </source>
</evidence>
<dbReference type="OrthoDB" id="24153at2"/>
<keyword evidence="2 7" id="KW-0813">Transport</keyword>
<dbReference type="Gene3D" id="1.10.3720.10">
    <property type="entry name" value="MetI-like"/>
    <property type="match status" value="1"/>
</dbReference>
<evidence type="ECO:0000256" key="2">
    <source>
        <dbReference type="ARBA" id="ARBA00022448"/>
    </source>
</evidence>
<feature type="transmembrane region" description="Helical" evidence="7">
    <location>
        <begin position="12"/>
        <end position="30"/>
    </location>
</feature>
<dbReference type="Pfam" id="PF19300">
    <property type="entry name" value="BPD_transp_1_N"/>
    <property type="match status" value="1"/>
</dbReference>
<dbReference type="PANTHER" id="PTHR43163">
    <property type="entry name" value="DIPEPTIDE TRANSPORT SYSTEM PERMEASE PROTEIN DPPB-RELATED"/>
    <property type="match status" value="1"/>
</dbReference>
<feature type="transmembrane region" description="Helical" evidence="7">
    <location>
        <begin position="241"/>
        <end position="262"/>
    </location>
</feature>
<evidence type="ECO:0000256" key="1">
    <source>
        <dbReference type="ARBA" id="ARBA00004651"/>
    </source>
</evidence>
<evidence type="ECO:0000256" key="6">
    <source>
        <dbReference type="ARBA" id="ARBA00023136"/>
    </source>
</evidence>
<name>A0A4S4CAV2_9BACL</name>
<reference evidence="9 10" key="1">
    <citation type="submission" date="2019-04" db="EMBL/GenBank/DDBJ databases">
        <title>Cohnella sp. nov. isolated from preserved vegetables.</title>
        <authorList>
            <person name="Lin S.-Y."/>
            <person name="Hung M.-H."/>
            <person name="Young C.-C."/>
        </authorList>
    </citation>
    <scope>NUCLEOTIDE SEQUENCE [LARGE SCALE GENOMIC DNA]</scope>
    <source>
        <strain evidence="9 10">CC-MHH1044</strain>
    </source>
</reference>
<evidence type="ECO:0000256" key="4">
    <source>
        <dbReference type="ARBA" id="ARBA00022692"/>
    </source>
</evidence>
<organism evidence="9 10">
    <name type="scientific">Cohnella fermenti</name>
    <dbReference type="NCBI Taxonomy" id="2565925"/>
    <lineage>
        <taxon>Bacteria</taxon>
        <taxon>Bacillati</taxon>
        <taxon>Bacillota</taxon>
        <taxon>Bacilli</taxon>
        <taxon>Bacillales</taxon>
        <taxon>Paenibacillaceae</taxon>
        <taxon>Cohnella</taxon>
    </lineage>
</organism>
<accession>A0A4S4CAV2</accession>